<dbReference type="CDD" id="cd04301">
    <property type="entry name" value="NAT_SF"/>
    <property type="match status" value="1"/>
</dbReference>
<dbReference type="PROSITE" id="PS51186">
    <property type="entry name" value="GNAT"/>
    <property type="match status" value="1"/>
</dbReference>
<dbReference type="PANTHER" id="PTHR43792:SF1">
    <property type="entry name" value="N-ACETYLTRANSFERASE DOMAIN-CONTAINING PROTEIN"/>
    <property type="match status" value="1"/>
</dbReference>
<evidence type="ECO:0000259" key="1">
    <source>
        <dbReference type="PROSITE" id="PS51186"/>
    </source>
</evidence>
<evidence type="ECO:0000313" key="3">
    <source>
        <dbReference type="Proteomes" id="UP000030121"/>
    </source>
</evidence>
<dbReference type="InterPro" id="IPR051531">
    <property type="entry name" value="N-acetyltransferase"/>
</dbReference>
<dbReference type="RefSeq" id="WP_026979886.1">
    <property type="nucleotide sequence ID" value="NZ_AUCZ01000004.1"/>
</dbReference>
<sequence>MLIFDFSDFPILETNRLLLRQIVKEDASEMFALRSNPEIMRYIPREMPKNIDDAINHIEYMQGLLDNNECINWAICLKENPKLIGNIGYFRMQPENHRAEIGYMLATEFHGKGIMQEALTRIIEYGFQNMKLHSIEAVTDPENYPSWKLLEKNGFIREGHFKQDTYWQGVYLDSFVYSLLNPNEN</sequence>
<dbReference type="AlphaFoldDB" id="A0A0A2MH58"/>
<dbReference type="STRING" id="1121899.GCA_000430025_01133"/>
<dbReference type="EMBL" id="JRLW01000001">
    <property type="protein sequence ID" value="KGO90788.1"/>
    <property type="molecule type" value="Genomic_DNA"/>
</dbReference>
<dbReference type="InterPro" id="IPR016181">
    <property type="entry name" value="Acyl_CoA_acyltransferase"/>
</dbReference>
<dbReference type="eggNOG" id="COG1670">
    <property type="taxonomic scope" value="Bacteria"/>
</dbReference>
<dbReference type="Gene3D" id="3.40.630.30">
    <property type="match status" value="1"/>
</dbReference>
<accession>A0A0A2MH58</accession>
<dbReference type="OrthoDB" id="9811523at2"/>
<evidence type="ECO:0000313" key="2">
    <source>
        <dbReference type="EMBL" id="KGO90788.1"/>
    </source>
</evidence>
<keyword evidence="3" id="KW-1185">Reference proteome</keyword>
<dbReference type="Proteomes" id="UP000030121">
    <property type="component" value="Unassembled WGS sequence"/>
</dbReference>
<organism evidence="2 3">
    <name type="scientific">Flavobacterium suncheonense GH29-5 = DSM 17707</name>
    <dbReference type="NCBI Taxonomy" id="1121899"/>
    <lineage>
        <taxon>Bacteria</taxon>
        <taxon>Pseudomonadati</taxon>
        <taxon>Bacteroidota</taxon>
        <taxon>Flavobacteriia</taxon>
        <taxon>Flavobacteriales</taxon>
        <taxon>Flavobacteriaceae</taxon>
        <taxon>Flavobacterium</taxon>
    </lineage>
</organism>
<keyword evidence="2" id="KW-0808">Transferase</keyword>
<feature type="domain" description="N-acetyltransferase" evidence="1">
    <location>
        <begin position="17"/>
        <end position="182"/>
    </location>
</feature>
<gene>
    <name evidence="2" type="ORF">Q764_01310</name>
</gene>
<proteinExistence type="predicted"/>
<dbReference type="InterPro" id="IPR000182">
    <property type="entry name" value="GNAT_dom"/>
</dbReference>
<dbReference type="GO" id="GO:0016747">
    <property type="term" value="F:acyltransferase activity, transferring groups other than amino-acyl groups"/>
    <property type="evidence" value="ECO:0007669"/>
    <property type="project" value="InterPro"/>
</dbReference>
<protein>
    <submittedName>
        <fullName evidence="2">Alanine acetyltransferase</fullName>
    </submittedName>
</protein>
<name>A0A0A2MH58_9FLAO</name>
<reference evidence="2 3" key="1">
    <citation type="submission" date="2013-09" db="EMBL/GenBank/DDBJ databases">
        <authorList>
            <person name="Zeng Z."/>
            <person name="Chen C."/>
        </authorList>
    </citation>
    <scope>NUCLEOTIDE SEQUENCE [LARGE SCALE GENOMIC DNA]</scope>
    <source>
        <strain evidence="2 3">GH29-5</strain>
    </source>
</reference>
<comment type="caution">
    <text evidence="2">The sequence shown here is derived from an EMBL/GenBank/DDBJ whole genome shotgun (WGS) entry which is preliminary data.</text>
</comment>
<dbReference type="PANTHER" id="PTHR43792">
    <property type="entry name" value="GNAT FAMILY, PUTATIVE (AFU_ORTHOLOGUE AFUA_3G00765)-RELATED-RELATED"/>
    <property type="match status" value="1"/>
</dbReference>
<dbReference type="Pfam" id="PF13302">
    <property type="entry name" value="Acetyltransf_3"/>
    <property type="match status" value="1"/>
</dbReference>
<dbReference type="SUPFAM" id="SSF55729">
    <property type="entry name" value="Acyl-CoA N-acyltransferases (Nat)"/>
    <property type="match status" value="1"/>
</dbReference>